<keyword evidence="1" id="KW-0472">Membrane</keyword>
<sequence length="119" mass="12905">MSGRTEQRRYGSTELPAGRALRGALLFLAVVGVLAALAISLGRWIWPAPPGQAAIVEAPPVVGPASQPAPEADLERMQAQARARLESYGWVDRKRGIARIPVERAMELLVQRREGEAEP</sequence>
<evidence type="ECO:0000313" key="2">
    <source>
        <dbReference type="EMBL" id="PJK30108.1"/>
    </source>
</evidence>
<feature type="transmembrane region" description="Helical" evidence="1">
    <location>
        <begin position="21"/>
        <end position="46"/>
    </location>
</feature>
<organism evidence="2 3">
    <name type="scientific">Minwuia thermotolerans</name>
    <dbReference type="NCBI Taxonomy" id="2056226"/>
    <lineage>
        <taxon>Bacteria</taxon>
        <taxon>Pseudomonadati</taxon>
        <taxon>Pseudomonadota</taxon>
        <taxon>Alphaproteobacteria</taxon>
        <taxon>Minwuiales</taxon>
        <taxon>Minwuiaceae</taxon>
        <taxon>Minwuia</taxon>
    </lineage>
</organism>
<proteinExistence type="predicted"/>
<keyword evidence="3" id="KW-1185">Reference proteome</keyword>
<accession>A0A2M9G324</accession>
<name>A0A2M9G324_9PROT</name>
<dbReference type="AlphaFoldDB" id="A0A2M9G324"/>
<dbReference type="EMBL" id="PHIG01000031">
    <property type="protein sequence ID" value="PJK30108.1"/>
    <property type="molecule type" value="Genomic_DNA"/>
</dbReference>
<dbReference type="OrthoDB" id="129807at2"/>
<protein>
    <submittedName>
        <fullName evidence="2">Uncharacterized protein</fullName>
    </submittedName>
</protein>
<gene>
    <name evidence="2" type="ORF">CVT23_10145</name>
</gene>
<dbReference type="RefSeq" id="WP_109793381.1">
    <property type="nucleotide sequence ID" value="NZ_PHIG01000031.1"/>
</dbReference>
<reference evidence="2 3" key="1">
    <citation type="submission" date="2017-11" db="EMBL/GenBank/DDBJ databases">
        <title>Draft genome sequence of Rhizobiales bacterium SY3-13.</title>
        <authorList>
            <person name="Sun C."/>
        </authorList>
    </citation>
    <scope>NUCLEOTIDE SEQUENCE [LARGE SCALE GENOMIC DNA]</scope>
    <source>
        <strain evidence="2 3">SY3-13</strain>
    </source>
</reference>
<keyword evidence="1" id="KW-1133">Transmembrane helix</keyword>
<dbReference type="Proteomes" id="UP000229498">
    <property type="component" value="Unassembled WGS sequence"/>
</dbReference>
<comment type="caution">
    <text evidence="2">The sequence shown here is derived from an EMBL/GenBank/DDBJ whole genome shotgun (WGS) entry which is preliminary data.</text>
</comment>
<keyword evidence="1" id="KW-0812">Transmembrane</keyword>
<evidence type="ECO:0000313" key="3">
    <source>
        <dbReference type="Proteomes" id="UP000229498"/>
    </source>
</evidence>
<evidence type="ECO:0000256" key="1">
    <source>
        <dbReference type="SAM" id="Phobius"/>
    </source>
</evidence>